<feature type="transmembrane region" description="Helical" evidence="5">
    <location>
        <begin position="197"/>
        <end position="220"/>
    </location>
</feature>
<dbReference type="InterPro" id="IPR004358">
    <property type="entry name" value="Sig_transdc_His_kin-like_C"/>
</dbReference>
<accession>A0A2U3K6L5</accession>
<dbReference type="PANTHER" id="PTHR43065:SF42">
    <property type="entry name" value="TWO-COMPONENT SENSOR PPRA"/>
    <property type="match status" value="1"/>
</dbReference>
<dbReference type="InterPro" id="IPR013656">
    <property type="entry name" value="PAS_4"/>
</dbReference>
<dbReference type="InterPro" id="IPR001789">
    <property type="entry name" value="Sig_transdc_resp-reg_receiver"/>
</dbReference>
<feature type="transmembrane region" description="Helical" evidence="5">
    <location>
        <begin position="7"/>
        <end position="27"/>
    </location>
</feature>
<dbReference type="SUPFAM" id="SSF47384">
    <property type="entry name" value="Homodimeric domain of signal transducing histidine kinase"/>
    <property type="match status" value="1"/>
</dbReference>
<feature type="transmembrane region" description="Helical" evidence="5">
    <location>
        <begin position="263"/>
        <end position="284"/>
    </location>
</feature>
<evidence type="ECO:0000259" key="6">
    <source>
        <dbReference type="PROSITE" id="PS50109"/>
    </source>
</evidence>
<feature type="domain" description="PAC" evidence="9">
    <location>
        <begin position="397"/>
        <end position="450"/>
    </location>
</feature>
<dbReference type="CDD" id="cd00082">
    <property type="entry name" value="HisKA"/>
    <property type="match status" value="1"/>
</dbReference>
<feature type="transmembrane region" description="Helical" evidence="5">
    <location>
        <begin position="39"/>
        <end position="56"/>
    </location>
</feature>
<dbReference type="SMART" id="SM00086">
    <property type="entry name" value="PAC"/>
    <property type="match status" value="2"/>
</dbReference>
<dbReference type="Pfam" id="PF00512">
    <property type="entry name" value="HisKA"/>
    <property type="match status" value="1"/>
</dbReference>
<dbReference type="Pfam" id="PF02518">
    <property type="entry name" value="HATPase_c"/>
    <property type="match status" value="1"/>
</dbReference>
<evidence type="ECO:0000313" key="11">
    <source>
        <dbReference type="Proteomes" id="UP000238701"/>
    </source>
</evidence>
<dbReference type="InterPro" id="IPR036097">
    <property type="entry name" value="HisK_dim/P_sf"/>
</dbReference>
<evidence type="ECO:0000256" key="3">
    <source>
        <dbReference type="ARBA" id="ARBA00022553"/>
    </source>
</evidence>
<feature type="domain" description="PAC" evidence="9">
    <location>
        <begin position="520"/>
        <end position="576"/>
    </location>
</feature>
<dbReference type="InterPro" id="IPR000014">
    <property type="entry name" value="PAS"/>
</dbReference>
<dbReference type="SMART" id="SM00448">
    <property type="entry name" value="REC"/>
    <property type="match status" value="1"/>
</dbReference>
<dbReference type="CDD" id="cd00130">
    <property type="entry name" value="PAS"/>
    <property type="match status" value="2"/>
</dbReference>
<keyword evidence="5" id="KW-1133">Transmembrane helix</keyword>
<dbReference type="OrthoDB" id="9815750at2"/>
<dbReference type="InterPro" id="IPR003661">
    <property type="entry name" value="HisK_dim/P_dom"/>
</dbReference>
<evidence type="ECO:0000256" key="4">
    <source>
        <dbReference type="PROSITE-ProRule" id="PRU00169"/>
    </source>
</evidence>
<dbReference type="Pfam" id="PF00072">
    <property type="entry name" value="Response_reg"/>
    <property type="match status" value="1"/>
</dbReference>
<dbReference type="SUPFAM" id="SSF55874">
    <property type="entry name" value="ATPase domain of HSP90 chaperone/DNA topoisomerase II/histidine kinase"/>
    <property type="match status" value="1"/>
</dbReference>
<dbReference type="SMART" id="SM00091">
    <property type="entry name" value="PAS"/>
    <property type="match status" value="2"/>
</dbReference>
<dbReference type="PANTHER" id="PTHR43065">
    <property type="entry name" value="SENSOR HISTIDINE KINASE"/>
    <property type="match status" value="1"/>
</dbReference>
<feature type="domain" description="Response regulatory" evidence="7">
    <location>
        <begin position="832"/>
        <end position="948"/>
    </location>
</feature>
<protein>
    <recommendedName>
        <fullName evidence="2">histidine kinase</fullName>
        <ecNumber evidence="2">2.7.13.3</ecNumber>
    </recommendedName>
</protein>
<comment type="catalytic activity">
    <reaction evidence="1">
        <text>ATP + protein L-histidine = ADP + protein N-phospho-L-histidine.</text>
        <dbReference type="EC" id="2.7.13.3"/>
    </reaction>
</comment>
<keyword evidence="3 4" id="KW-0597">Phosphoprotein</keyword>
<dbReference type="Gene3D" id="3.30.565.10">
    <property type="entry name" value="Histidine kinase-like ATPase, C-terminal domain"/>
    <property type="match status" value="1"/>
</dbReference>
<evidence type="ECO:0000259" key="9">
    <source>
        <dbReference type="PROSITE" id="PS50113"/>
    </source>
</evidence>
<evidence type="ECO:0000256" key="2">
    <source>
        <dbReference type="ARBA" id="ARBA00012438"/>
    </source>
</evidence>
<dbReference type="SMART" id="SM00387">
    <property type="entry name" value="HATPase_c"/>
    <property type="match status" value="1"/>
</dbReference>
<dbReference type="Gene3D" id="3.40.50.2300">
    <property type="match status" value="1"/>
</dbReference>
<feature type="modified residue" description="4-aspartylphosphate" evidence="4">
    <location>
        <position position="883"/>
    </location>
</feature>
<dbReference type="EMBL" id="OMOD01000046">
    <property type="protein sequence ID" value="SPF35200.1"/>
    <property type="molecule type" value="Genomic_DNA"/>
</dbReference>
<dbReference type="InterPro" id="IPR005467">
    <property type="entry name" value="His_kinase_dom"/>
</dbReference>
<dbReference type="SUPFAM" id="SSF52172">
    <property type="entry name" value="CheY-like"/>
    <property type="match status" value="1"/>
</dbReference>
<evidence type="ECO:0000256" key="5">
    <source>
        <dbReference type="SAM" id="Phobius"/>
    </source>
</evidence>
<feature type="transmembrane region" description="Helical" evidence="5">
    <location>
        <begin position="129"/>
        <end position="147"/>
    </location>
</feature>
<dbReference type="Gene3D" id="3.30.450.20">
    <property type="entry name" value="PAS domain"/>
    <property type="match status" value="2"/>
</dbReference>
<proteinExistence type="predicted"/>
<keyword evidence="5" id="KW-0472">Membrane</keyword>
<organism evidence="10 11">
    <name type="scientific">Candidatus Sulfotelmatobacter kueseliae</name>
    <dbReference type="NCBI Taxonomy" id="2042962"/>
    <lineage>
        <taxon>Bacteria</taxon>
        <taxon>Pseudomonadati</taxon>
        <taxon>Acidobacteriota</taxon>
        <taxon>Terriglobia</taxon>
        <taxon>Terriglobales</taxon>
        <taxon>Candidatus Korobacteraceae</taxon>
        <taxon>Candidatus Sulfotelmatobacter</taxon>
    </lineage>
</organism>
<name>A0A2U3K6L5_9BACT</name>
<reference evidence="11" key="1">
    <citation type="submission" date="2018-02" db="EMBL/GenBank/DDBJ databases">
        <authorList>
            <person name="Hausmann B."/>
        </authorList>
    </citation>
    <scope>NUCLEOTIDE SEQUENCE [LARGE SCALE GENOMIC DNA]</scope>
    <source>
        <strain evidence="11">Peat soil MAG SbA1</strain>
    </source>
</reference>
<keyword evidence="10" id="KW-0418">Kinase</keyword>
<dbReference type="InterPro" id="IPR003594">
    <property type="entry name" value="HATPase_dom"/>
</dbReference>
<dbReference type="PROSITE" id="PS50113">
    <property type="entry name" value="PAC"/>
    <property type="match status" value="2"/>
</dbReference>
<dbReference type="InterPro" id="IPR001610">
    <property type="entry name" value="PAC"/>
</dbReference>
<dbReference type="Gene3D" id="1.10.287.130">
    <property type="match status" value="1"/>
</dbReference>
<dbReference type="Gene3D" id="6.10.250.490">
    <property type="match status" value="1"/>
</dbReference>
<keyword evidence="10" id="KW-0808">Transferase</keyword>
<dbReference type="EC" id="2.7.13.3" evidence="2"/>
<gene>
    <name evidence="10" type="ORF">SBA1_140091</name>
</gene>
<dbReference type="Pfam" id="PF08448">
    <property type="entry name" value="PAS_4"/>
    <property type="match status" value="2"/>
</dbReference>
<feature type="transmembrane region" description="Helical" evidence="5">
    <location>
        <begin position="98"/>
        <end position="117"/>
    </location>
</feature>
<dbReference type="GO" id="GO:0000155">
    <property type="term" value="F:phosphorelay sensor kinase activity"/>
    <property type="evidence" value="ECO:0007669"/>
    <property type="project" value="InterPro"/>
</dbReference>
<feature type="domain" description="PAS" evidence="8">
    <location>
        <begin position="451"/>
        <end position="521"/>
    </location>
</feature>
<dbReference type="SMART" id="SM00388">
    <property type="entry name" value="HisKA"/>
    <property type="match status" value="1"/>
</dbReference>
<feature type="transmembrane region" description="Helical" evidence="5">
    <location>
        <begin position="68"/>
        <end position="86"/>
    </location>
</feature>
<keyword evidence="5" id="KW-0812">Transmembrane</keyword>
<dbReference type="SUPFAM" id="SSF55785">
    <property type="entry name" value="PYP-like sensor domain (PAS domain)"/>
    <property type="match status" value="2"/>
</dbReference>
<evidence type="ECO:0000259" key="8">
    <source>
        <dbReference type="PROSITE" id="PS50112"/>
    </source>
</evidence>
<dbReference type="PRINTS" id="PR00344">
    <property type="entry name" value="BCTRLSENSOR"/>
</dbReference>
<dbReference type="PROSITE" id="PS50110">
    <property type="entry name" value="RESPONSE_REGULATORY"/>
    <property type="match status" value="1"/>
</dbReference>
<dbReference type="InterPro" id="IPR011006">
    <property type="entry name" value="CheY-like_superfamily"/>
</dbReference>
<evidence type="ECO:0000313" key="10">
    <source>
        <dbReference type="EMBL" id="SPF35200.1"/>
    </source>
</evidence>
<dbReference type="AlphaFoldDB" id="A0A2U3K6L5"/>
<feature type="transmembrane region" description="Helical" evidence="5">
    <location>
        <begin position="290"/>
        <end position="311"/>
    </location>
</feature>
<feature type="transmembrane region" description="Helical" evidence="5">
    <location>
        <begin position="167"/>
        <end position="188"/>
    </location>
</feature>
<sequence>MKFKPRTTALAAAFVLMGVRVAVLILWYGTDTASLRGDWIDTAAPLTAAVVCWMVARQAEGFGRRVWRLACISFLLASVGQGLYTYNYDYLHAPLATIWPSDVLVFFWIVPAMMTLFLSPRDPDSGFRWLRVCDFVQVCTLVLAVELSQIYVPSRWQAAGPAMQLRAVHAGILFFGAIAVSFLVRGWLCQNRSARSFFLRMGAFLVVSATVLNATLYYQASGHYQQGTWTDLPWTFSFCLAIVLAGTWNEREDSSAAAPLSRSLQLLAQFSPLLIPAVVFPLVLRIAQEQFVWSVLLVTLSFAAASGRLFVLQNQLLVSSRELENNLALLRGITEGTPDAVFVKGLEGRYLMINSAGARFLGLTPPEVVGKTDAEVFVPEVGRAIWERDCRVLQSGQTNTYEEFGTAAGVTRLYLATKGPLRDPGGKVIGLLGICHDITDRKRAEEAIRQSQEKLRMHIESTPLAVVEWDLEFRVAAWNRSAERIFGYSRDEAMGRHADFIVPPQLRQHVNQVWRELLVRQGGSRNTNDNLTKDGRIITCDWHNTPLVDEAGRVLGVASFVEDVTERVALEERFRQSQKMEAIGRLAGGVAHDFNNLLTVILGYAQVLADKLPAGRLADSTVQIKSAAERAAGITQQLLAFSRKQVRSPRIIDLNDIVLNLDSLLRRLIGEDIEVLTVPARDLGSVKADPGQIEQVIMNLALNARDAMPHGGTLTLETANAELDEAYAHDHQPLEPGSYVMLAVSDTGVGMTPEVQARIFEPFFTTKEVGKGTGLGLSTVYGIVKQSGGYIWVYSEPDRGTAFKIYFPRVEQPAQTPGVEKHPSGAQHGTETILLVEDDPQLRELTSSALTQCGYKVLVAGNPEEGLDKAKAAHRDIRLLVTDVVMPRMNGRQLAEQIQRIAPDVRVLYISGYTNNAIVHYGMVDDGLWFLPKPFTLAALVNKVREVLDASPDAAQSARQK</sequence>
<dbReference type="InterPro" id="IPR000700">
    <property type="entry name" value="PAS-assoc_C"/>
</dbReference>
<dbReference type="Proteomes" id="UP000238701">
    <property type="component" value="Unassembled WGS sequence"/>
</dbReference>
<dbReference type="NCBIfam" id="TIGR00229">
    <property type="entry name" value="sensory_box"/>
    <property type="match status" value="2"/>
</dbReference>
<dbReference type="PROSITE" id="PS50112">
    <property type="entry name" value="PAS"/>
    <property type="match status" value="2"/>
</dbReference>
<dbReference type="InterPro" id="IPR035965">
    <property type="entry name" value="PAS-like_dom_sf"/>
</dbReference>
<feature type="domain" description="PAS" evidence="8">
    <location>
        <begin position="326"/>
        <end position="396"/>
    </location>
</feature>
<evidence type="ECO:0000259" key="7">
    <source>
        <dbReference type="PROSITE" id="PS50110"/>
    </source>
</evidence>
<dbReference type="InterPro" id="IPR036890">
    <property type="entry name" value="HATPase_C_sf"/>
</dbReference>
<feature type="domain" description="Histidine kinase" evidence="6">
    <location>
        <begin position="589"/>
        <end position="811"/>
    </location>
</feature>
<evidence type="ECO:0000256" key="1">
    <source>
        <dbReference type="ARBA" id="ARBA00000085"/>
    </source>
</evidence>
<dbReference type="PROSITE" id="PS50109">
    <property type="entry name" value="HIS_KIN"/>
    <property type="match status" value="1"/>
</dbReference>